<dbReference type="EMBL" id="BK015212">
    <property type="protein sequence ID" value="DAD96163.1"/>
    <property type="molecule type" value="Genomic_DNA"/>
</dbReference>
<sequence>MRTIDPFSKKVQFKWRISLAKNLQGGETVNFSEKARAMRMKSPLTLREIGEQCNVSESMVSRYISGTVKPPDDVAEKILEVLRNSEQADDKGIYAAHIDDLRRLIRQQQREKRVLFGILTFLLIFLLLLYLDATHGGWGAIRYIE</sequence>
<name>A0A8S5NQ39_9CAUD</name>
<keyword evidence="1" id="KW-0812">Transmembrane</keyword>
<accession>A0A8S5NQ39</accession>
<reference evidence="3" key="1">
    <citation type="journal article" date="2021" name="Proc. Natl. Acad. Sci. U.S.A.">
        <title>A Catalog of Tens of Thousands of Viruses from Human Metagenomes Reveals Hidden Associations with Chronic Diseases.</title>
        <authorList>
            <person name="Tisza M.J."/>
            <person name="Buck C.B."/>
        </authorList>
    </citation>
    <scope>NUCLEOTIDE SEQUENCE</scope>
    <source>
        <strain evidence="3">CtlnK45</strain>
    </source>
</reference>
<evidence type="ECO:0000313" key="3">
    <source>
        <dbReference type="EMBL" id="DAD96163.1"/>
    </source>
</evidence>
<dbReference type="InterPro" id="IPR010982">
    <property type="entry name" value="Lambda_DNA-bd_dom_sf"/>
</dbReference>
<keyword evidence="1" id="KW-1133">Transmembrane helix</keyword>
<dbReference type="Gene3D" id="1.10.260.40">
    <property type="entry name" value="lambda repressor-like DNA-binding domains"/>
    <property type="match status" value="1"/>
</dbReference>
<dbReference type="SMART" id="SM00530">
    <property type="entry name" value="HTH_XRE"/>
    <property type="match status" value="1"/>
</dbReference>
<feature type="transmembrane region" description="Helical" evidence="1">
    <location>
        <begin position="114"/>
        <end position="131"/>
    </location>
</feature>
<evidence type="ECO:0000256" key="1">
    <source>
        <dbReference type="SAM" id="Phobius"/>
    </source>
</evidence>
<keyword evidence="1" id="KW-0472">Membrane</keyword>
<evidence type="ECO:0000259" key="2">
    <source>
        <dbReference type="PROSITE" id="PS50943"/>
    </source>
</evidence>
<dbReference type="SUPFAM" id="SSF47413">
    <property type="entry name" value="lambda repressor-like DNA-binding domains"/>
    <property type="match status" value="1"/>
</dbReference>
<dbReference type="InterPro" id="IPR001387">
    <property type="entry name" value="Cro/C1-type_HTH"/>
</dbReference>
<dbReference type="GO" id="GO:0003677">
    <property type="term" value="F:DNA binding"/>
    <property type="evidence" value="ECO:0007669"/>
    <property type="project" value="InterPro"/>
</dbReference>
<dbReference type="CDD" id="cd00093">
    <property type="entry name" value="HTH_XRE"/>
    <property type="match status" value="1"/>
</dbReference>
<feature type="domain" description="HTH cro/C1-type" evidence="2">
    <location>
        <begin position="36"/>
        <end position="82"/>
    </location>
</feature>
<dbReference type="Pfam" id="PF01381">
    <property type="entry name" value="HTH_3"/>
    <property type="match status" value="1"/>
</dbReference>
<proteinExistence type="predicted"/>
<dbReference type="PROSITE" id="PS50943">
    <property type="entry name" value="HTH_CROC1"/>
    <property type="match status" value="1"/>
</dbReference>
<organism evidence="3">
    <name type="scientific">Myoviridae sp. ctlnK45</name>
    <dbReference type="NCBI Taxonomy" id="2826693"/>
    <lineage>
        <taxon>Viruses</taxon>
        <taxon>Duplodnaviria</taxon>
        <taxon>Heunggongvirae</taxon>
        <taxon>Uroviricota</taxon>
        <taxon>Caudoviricetes</taxon>
    </lineage>
</organism>
<protein>
    <submittedName>
        <fullName evidence="3">Helix-turn-helix XRE-family like protein</fullName>
    </submittedName>
</protein>